<dbReference type="SUPFAM" id="SSF55729">
    <property type="entry name" value="Acyl-CoA N-acyltransferases (Nat)"/>
    <property type="match status" value="1"/>
</dbReference>
<organism evidence="4 5">
    <name type="scientific">Methanoculleus palmolei</name>
    <dbReference type="NCBI Taxonomy" id="72612"/>
    <lineage>
        <taxon>Archaea</taxon>
        <taxon>Methanobacteriati</taxon>
        <taxon>Methanobacteriota</taxon>
        <taxon>Stenosarchaea group</taxon>
        <taxon>Methanomicrobia</taxon>
        <taxon>Methanomicrobiales</taxon>
        <taxon>Methanomicrobiaceae</taxon>
        <taxon>Methanoculleus</taxon>
    </lineage>
</organism>
<reference evidence="4 5" key="1">
    <citation type="submission" date="2023-10" db="EMBL/GenBank/DDBJ databases">
        <title>The complete genome sequence of Methanoculleus palmolei DSM 4273.</title>
        <authorList>
            <person name="Lai S.-J."/>
            <person name="You Y.-T."/>
            <person name="Chen S.-C."/>
        </authorList>
    </citation>
    <scope>NUCLEOTIDE SEQUENCE [LARGE SCALE GENOMIC DNA]</scope>
    <source>
        <strain evidence="4 5">DSM 4273</strain>
    </source>
</reference>
<dbReference type="Pfam" id="PF00583">
    <property type="entry name" value="Acetyltransf_1"/>
    <property type="match status" value="1"/>
</dbReference>
<evidence type="ECO:0000259" key="3">
    <source>
        <dbReference type="PROSITE" id="PS51186"/>
    </source>
</evidence>
<dbReference type="CDD" id="cd04301">
    <property type="entry name" value="NAT_SF"/>
    <property type="match status" value="1"/>
</dbReference>
<proteinExistence type="predicted"/>
<name>A0ABD8A7W8_9EURY</name>
<sequence length="170" mass="19369">MTIEFRPVREEDLPIIAEIYNYYSLHTTATFHDGEITLSELIEDFPPGDPVYQAYLIRDGDEVLGYCGLRRYKKVRAYDRTAEITIYLKSEYTGRGIGKSALSRLEEHAKRAGLCVILGTVTGENRASIRLFEATGYSRCAYLKNIGEISGKVLDVVMYQKELEPKQSER</sequence>
<evidence type="ECO:0000313" key="5">
    <source>
        <dbReference type="Proteomes" id="UP001626603"/>
    </source>
</evidence>
<accession>A0ABD8A7W8</accession>
<dbReference type="EMBL" id="CP137641">
    <property type="protein sequence ID" value="WOX55123.1"/>
    <property type="molecule type" value="Genomic_DNA"/>
</dbReference>
<dbReference type="PROSITE" id="PS51186">
    <property type="entry name" value="GNAT"/>
    <property type="match status" value="1"/>
</dbReference>
<dbReference type="AlphaFoldDB" id="A0ABD8A7W8"/>
<protein>
    <submittedName>
        <fullName evidence="4">N-acetyltransferase family protein</fullName>
    </submittedName>
</protein>
<dbReference type="Gene3D" id="3.40.630.30">
    <property type="match status" value="1"/>
</dbReference>
<dbReference type="InterPro" id="IPR016181">
    <property type="entry name" value="Acyl_CoA_acyltransferase"/>
</dbReference>
<dbReference type="Proteomes" id="UP001626603">
    <property type="component" value="Chromosome"/>
</dbReference>
<keyword evidence="2" id="KW-0012">Acyltransferase</keyword>
<evidence type="ECO:0000313" key="4">
    <source>
        <dbReference type="EMBL" id="WOX55123.1"/>
    </source>
</evidence>
<dbReference type="PANTHER" id="PTHR43072:SF23">
    <property type="entry name" value="UPF0039 PROTEIN C11D3.02C"/>
    <property type="match status" value="1"/>
</dbReference>
<evidence type="ECO:0000256" key="1">
    <source>
        <dbReference type="ARBA" id="ARBA00022679"/>
    </source>
</evidence>
<gene>
    <name evidence="4" type="ORF">R6Y95_06525</name>
</gene>
<feature type="domain" description="N-acetyltransferase" evidence="3">
    <location>
        <begin position="3"/>
        <end position="164"/>
    </location>
</feature>
<dbReference type="InterPro" id="IPR000182">
    <property type="entry name" value="GNAT_dom"/>
</dbReference>
<evidence type="ECO:0000256" key="2">
    <source>
        <dbReference type="ARBA" id="ARBA00023315"/>
    </source>
</evidence>
<keyword evidence="5" id="KW-1185">Reference proteome</keyword>
<dbReference type="GO" id="GO:0016746">
    <property type="term" value="F:acyltransferase activity"/>
    <property type="evidence" value="ECO:0007669"/>
    <property type="project" value="UniProtKB-KW"/>
</dbReference>
<keyword evidence="1" id="KW-0808">Transferase</keyword>
<dbReference type="PANTHER" id="PTHR43072">
    <property type="entry name" value="N-ACETYLTRANSFERASE"/>
    <property type="match status" value="1"/>
</dbReference>